<comment type="caution">
    <text evidence="2">The sequence shown here is derived from an EMBL/GenBank/DDBJ whole genome shotgun (WGS) entry which is preliminary data.</text>
</comment>
<dbReference type="InterPro" id="IPR012337">
    <property type="entry name" value="RNaseH-like_sf"/>
</dbReference>
<sequence>MALQRKDQDITNAMSLVHSTKRELQKLRDEGWSFLMDKVYAFCEKHNTNTLMMDEDFVDPRMPRKKSGITNLHHCKVRCFYSVLDYQLQEFNDRFTEVNTDLLICMACLSPANSFYKFDKTKLVKLVEFYPDDFSFGERLTIEHQLGIYIDNVETDERFKNLKNLGDLSRLMVETQKHLAHPFVYRLLKLVLTLPVATANVKRCFSAMKLVKTSTRNSIGDEFMSDCLVCYIEKDMLKSVTNEMVVKRFQSMKERRVHL</sequence>
<feature type="domain" description="HAT C-terminal dimerisation" evidence="1">
    <location>
        <begin position="176"/>
        <end position="234"/>
    </location>
</feature>
<protein>
    <recommendedName>
        <fullName evidence="1">HAT C-terminal dimerisation domain-containing protein</fullName>
    </recommendedName>
</protein>
<dbReference type="GO" id="GO:0046983">
    <property type="term" value="F:protein dimerization activity"/>
    <property type="evidence" value="ECO:0007669"/>
    <property type="project" value="InterPro"/>
</dbReference>
<dbReference type="Pfam" id="PF05699">
    <property type="entry name" value="Dimer_Tnp_hAT"/>
    <property type="match status" value="1"/>
</dbReference>
<evidence type="ECO:0000313" key="3">
    <source>
        <dbReference type="Proteomes" id="UP000467841"/>
    </source>
</evidence>
<name>A0A6D2HX25_9BRAS</name>
<accession>A0A6D2HX25</accession>
<reference evidence="2" key="1">
    <citation type="submission" date="2020-01" db="EMBL/GenBank/DDBJ databases">
        <authorList>
            <person name="Mishra B."/>
        </authorList>
    </citation>
    <scope>NUCLEOTIDE SEQUENCE [LARGE SCALE GENOMIC DNA]</scope>
</reference>
<evidence type="ECO:0000313" key="2">
    <source>
        <dbReference type="EMBL" id="CAA7017715.1"/>
    </source>
</evidence>
<evidence type="ECO:0000259" key="1">
    <source>
        <dbReference type="Pfam" id="PF05699"/>
    </source>
</evidence>
<dbReference type="Proteomes" id="UP000467841">
    <property type="component" value="Unassembled WGS sequence"/>
</dbReference>
<dbReference type="AlphaFoldDB" id="A0A6D2HX25"/>
<dbReference type="InterPro" id="IPR008906">
    <property type="entry name" value="HATC_C_dom"/>
</dbReference>
<dbReference type="PANTHER" id="PTHR11697">
    <property type="entry name" value="GENERAL TRANSCRIPTION FACTOR 2-RELATED ZINC FINGER PROTEIN"/>
    <property type="match status" value="1"/>
</dbReference>
<dbReference type="PANTHER" id="PTHR11697:SF230">
    <property type="entry name" value="ZINC FINGER, MYM DOMAIN CONTAINING 1"/>
    <property type="match status" value="1"/>
</dbReference>
<dbReference type="SUPFAM" id="SSF53098">
    <property type="entry name" value="Ribonuclease H-like"/>
    <property type="match status" value="1"/>
</dbReference>
<keyword evidence="3" id="KW-1185">Reference proteome</keyword>
<organism evidence="2 3">
    <name type="scientific">Microthlaspi erraticum</name>
    <dbReference type="NCBI Taxonomy" id="1685480"/>
    <lineage>
        <taxon>Eukaryota</taxon>
        <taxon>Viridiplantae</taxon>
        <taxon>Streptophyta</taxon>
        <taxon>Embryophyta</taxon>
        <taxon>Tracheophyta</taxon>
        <taxon>Spermatophyta</taxon>
        <taxon>Magnoliopsida</taxon>
        <taxon>eudicotyledons</taxon>
        <taxon>Gunneridae</taxon>
        <taxon>Pentapetalae</taxon>
        <taxon>rosids</taxon>
        <taxon>malvids</taxon>
        <taxon>Brassicales</taxon>
        <taxon>Brassicaceae</taxon>
        <taxon>Coluteocarpeae</taxon>
        <taxon>Microthlaspi</taxon>
    </lineage>
</organism>
<proteinExistence type="predicted"/>
<dbReference type="EMBL" id="CACVBM020000333">
    <property type="protein sequence ID" value="CAA7017715.1"/>
    <property type="molecule type" value="Genomic_DNA"/>
</dbReference>
<dbReference type="InterPro" id="IPR055298">
    <property type="entry name" value="AtLOH3-like"/>
</dbReference>
<dbReference type="OrthoDB" id="118159at2759"/>
<gene>
    <name evidence="2" type="ORF">MERR_LOCUS4950</name>
</gene>